<keyword evidence="1" id="KW-0808">Transferase</keyword>
<feature type="region of interest" description="Disordered" evidence="5">
    <location>
        <begin position="612"/>
        <end position="632"/>
    </location>
</feature>
<evidence type="ECO:0000256" key="1">
    <source>
        <dbReference type="ARBA" id="ARBA00022679"/>
    </source>
</evidence>
<dbReference type="SUPFAM" id="SSF56112">
    <property type="entry name" value="Protein kinase-like (PK-like)"/>
    <property type="match status" value="1"/>
</dbReference>
<dbReference type="Gene3D" id="1.10.510.10">
    <property type="entry name" value="Transferase(Phosphotransferase) domain 1"/>
    <property type="match status" value="1"/>
</dbReference>
<evidence type="ECO:0000256" key="2">
    <source>
        <dbReference type="ARBA" id="ARBA00022741"/>
    </source>
</evidence>
<dbReference type="Gene3D" id="3.30.200.20">
    <property type="entry name" value="Phosphorylase Kinase, domain 1"/>
    <property type="match status" value="1"/>
</dbReference>
<evidence type="ECO:0000256" key="3">
    <source>
        <dbReference type="ARBA" id="ARBA00022777"/>
    </source>
</evidence>
<dbReference type="EMBL" id="JAFCMP010000064">
    <property type="protein sequence ID" value="KAG5188764.1"/>
    <property type="molecule type" value="Genomic_DNA"/>
</dbReference>
<dbReference type="PROSITE" id="PS50011">
    <property type="entry name" value="PROTEIN_KINASE_DOM"/>
    <property type="match status" value="1"/>
</dbReference>
<name>A0A835ZE86_9STRA</name>
<protein>
    <submittedName>
        <fullName evidence="7">Kinase-like domain-containing protein</fullName>
    </submittedName>
</protein>
<dbReference type="OrthoDB" id="192267at2759"/>
<feature type="region of interest" description="Disordered" evidence="5">
    <location>
        <begin position="1"/>
        <end position="89"/>
    </location>
</feature>
<dbReference type="PANTHER" id="PTHR44329">
    <property type="entry name" value="SERINE/THREONINE-PROTEIN KINASE TNNI3K-RELATED"/>
    <property type="match status" value="1"/>
</dbReference>
<sequence length="632" mass="69032">MAAMLEQTSGSFDNTAGGDGSGKDCSVTAPARSVLPAAGDTTDCYPLAAPPTTAEPSLEEPPPPAHEAPAASSTAASKEHEVAHTSNTPQAVSTGALLHSNHKGGPDVKRHCPPQCICQGGKTLYNSNTQGYTKIVWEDLKNLFYMTEGAMCRIYSAEYRGAKVVVKLPRDDCEDPEIAEHDLEVELEVLWGLDHRHIIKLLGAGLREIPPYRFLVLEYLEMGTLADRLNAGAPPGQEETGYNKIIKGTKKYQRFHQVTMLERAMELAEALEYLHHSVCGGAAFVVHRDLKPDNIGFKADGTLKLFDFGLARCVKRRARVNARYDMTGETGSMRYMAPEVVESLPYNEKVDVYAFGLLLWEMLQYRRVFEGMSVGDFYQRVVNGGIRPPLDSSWPPALRKLIDLCWHADVDKRPDFHYIAAQLKDIYRQLIDLCWHAHVDKRPYFLYIAAQLKDIYRQRPDFHYTAAQLKDIYCQEKAGGDKIAMSAISLMAEGRGRLISSPQHIARSATSTVIIHKHSTPQRNSSKAVAGGGKARLGAATGGVGGGAADKGKGGGFMRRLGRRLLGRRSAGGTGGGIASLKDVPLERGAGLHGKGAEPLEDMDQLTSVVESLGEDQEFDSHTHLPGLAATK</sequence>
<evidence type="ECO:0000313" key="7">
    <source>
        <dbReference type="EMBL" id="KAG5188764.1"/>
    </source>
</evidence>
<reference evidence="7" key="1">
    <citation type="submission" date="2021-02" db="EMBL/GenBank/DDBJ databases">
        <title>First Annotated Genome of the Yellow-green Alga Tribonema minus.</title>
        <authorList>
            <person name="Mahan K.M."/>
        </authorList>
    </citation>
    <scope>NUCLEOTIDE SEQUENCE</scope>
    <source>
        <strain evidence="7">UTEX B ZZ1240</strain>
    </source>
</reference>
<proteinExistence type="predicted"/>
<evidence type="ECO:0000259" key="6">
    <source>
        <dbReference type="PROSITE" id="PS50011"/>
    </source>
</evidence>
<dbReference type="AlphaFoldDB" id="A0A835ZE86"/>
<dbReference type="Pfam" id="PF07714">
    <property type="entry name" value="PK_Tyr_Ser-Thr"/>
    <property type="match status" value="1"/>
</dbReference>
<organism evidence="7 8">
    <name type="scientific">Tribonema minus</name>
    <dbReference type="NCBI Taxonomy" id="303371"/>
    <lineage>
        <taxon>Eukaryota</taxon>
        <taxon>Sar</taxon>
        <taxon>Stramenopiles</taxon>
        <taxon>Ochrophyta</taxon>
        <taxon>PX clade</taxon>
        <taxon>Xanthophyceae</taxon>
        <taxon>Tribonematales</taxon>
        <taxon>Tribonemataceae</taxon>
        <taxon>Tribonema</taxon>
    </lineage>
</organism>
<keyword evidence="8" id="KW-1185">Reference proteome</keyword>
<gene>
    <name evidence="7" type="ORF">JKP88DRAFT_353313</name>
</gene>
<dbReference type="GO" id="GO:0005524">
    <property type="term" value="F:ATP binding"/>
    <property type="evidence" value="ECO:0007669"/>
    <property type="project" value="UniProtKB-KW"/>
</dbReference>
<dbReference type="GO" id="GO:0004674">
    <property type="term" value="F:protein serine/threonine kinase activity"/>
    <property type="evidence" value="ECO:0007669"/>
    <property type="project" value="TreeGrafter"/>
</dbReference>
<keyword evidence="3 7" id="KW-0418">Kinase</keyword>
<keyword evidence="4" id="KW-0067">ATP-binding</keyword>
<feature type="compositionally biased region" description="Low complexity" evidence="5">
    <location>
        <begin position="67"/>
        <end position="76"/>
    </location>
</feature>
<evidence type="ECO:0000313" key="8">
    <source>
        <dbReference type="Proteomes" id="UP000664859"/>
    </source>
</evidence>
<feature type="domain" description="Protein kinase" evidence="6">
    <location>
        <begin position="140"/>
        <end position="445"/>
    </location>
</feature>
<evidence type="ECO:0000256" key="4">
    <source>
        <dbReference type="ARBA" id="ARBA00022840"/>
    </source>
</evidence>
<dbReference type="Proteomes" id="UP000664859">
    <property type="component" value="Unassembled WGS sequence"/>
</dbReference>
<evidence type="ECO:0000256" key="5">
    <source>
        <dbReference type="SAM" id="MobiDB-lite"/>
    </source>
</evidence>
<dbReference type="InterPro" id="IPR000719">
    <property type="entry name" value="Prot_kinase_dom"/>
</dbReference>
<dbReference type="InterPro" id="IPR001245">
    <property type="entry name" value="Ser-Thr/Tyr_kinase_cat_dom"/>
</dbReference>
<keyword evidence="2" id="KW-0547">Nucleotide-binding</keyword>
<dbReference type="PANTHER" id="PTHR44329:SF288">
    <property type="entry name" value="MITOGEN-ACTIVATED PROTEIN KINASE KINASE KINASE 20"/>
    <property type="match status" value="1"/>
</dbReference>
<feature type="compositionally biased region" description="Low complexity" evidence="5">
    <location>
        <begin position="46"/>
        <end position="56"/>
    </location>
</feature>
<feature type="compositionally biased region" description="Polar residues" evidence="5">
    <location>
        <begin position="1"/>
        <end position="14"/>
    </location>
</feature>
<dbReference type="SMART" id="SM00220">
    <property type="entry name" value="S_TKc"/>
    <property type="match status" value="1"/>
</dbReference>
<accession>A0A835ZE86</accession>
<dbReference type="InterPro" id="IPR051681">
    <property type="entry name" value="Ser/Thr_Kinases-Pseudokinases"/>
</dbReference>
<comment type="caution">
    <text evidence="7">The sequence shown here is derived from an EMBL/GenBank/DDBJ whole genome shotgun (WGS) entry which is preliminary data.</text>
</comment>
<dbReference type="InterPro" id="IPR011009">
    <property type="entry name" value="Kinase-like_dom_sf"/>
</dbReference>